<evidence type="ECO:0000313" key="1">
    <source>
        <dbReference type="EMBL" id="VAW30561.1"/>
    </source>
</evidence>
<dbReference type="AlphaFoldDB" id="A0A3B0UHQ1"/>
<gene>
    <name evidence="1" type="ORF">MNBD_BACTEROID07-44</name>
</gene>
<dbReference type="CDD" id="cd16325">
    <property type="entry name" value="LolA"/>
    <property type="match status" value="1"/>
</dbReference>
<reference evidence="1" key="1">
    <citation type="submission" date="2018-06" db="EMBL/GenBank/DDBJ databases">
        <authorList>
            <person name="Zhirakovskaya E."/>
        </authorList>
    </citation>
    <scope>NUCLEOTIDE SEQUENCE</scope>
</reference>
<accession>A0A3B0UHQ1</accession>
<dbReference type="SUPFAM" id="SSF89392">
    <property type="entry name" value="Prokaryotic lipoproteins and lipoprotein localization factors"/>
    <property type="match status" value="1"/>
</dbReference>
<sequence>MKFKITILLALLFTGTLYAQNNAQSLLKKTLDKMTSYKNFSSGLSYSMVNEQNNIHEKKTGTILVEGDKFRIALMGQIIISDGKSMWTIIKDSKEVMLSTLDPNDPSNVSPTKILEEYSDYHAKFAKGGRKGVVKTLLLTSKKKSTFNKVTITIDASRYLVKKFSLYDDDGNIFTYDIYNFKADVNFPKGTFTYNPKDFPGYELEDMR</sequence>
<evidence type="ECO:0008006" key="2">
    <source>
        <dbReference type="Google" id="ProtNLM"/>
    </source>
</evidence>
<dbReference type="PANTHER" id="PTHR35869">
    <property type="entry name" value="OUTER-MEMBRANE LIPOPROTEIN CARRIER PROTEIN"/>
    <property type="match status" value="1"/>
</dbReference>
<dbReference type="Pfam" id="PF03548">
    <property type="entry name" value="LolA"/>
    <property type="match status" value="1"/>
</dbReference>
<dbReference type="InterPro" id="IPR029046">
    <property type="entry name" value="LolA/LolB/LppX"/>
</dbReference>
<dbReference type="EMBL" id="UOET01000536">
    <property type="protein sequence ID" value="VAW30561.1"/>
    <property type="molecule type" value="Genomic_DNA"/>
</dbReference>
<dbReference type="PANTHER" id="PTHR35869:SF1">
    <property type="entry name" value="OUTER-MEMBRANE LIPOPROTEIN CARRIER PROTEIN"/>
    <property type="match status" value="1"/>
</dbReference>
<proteinExistence type="predicted"/>
<name>A0A3B0UHQ1_9ZZZZ</name>
<organism evidence="1">
    <name type="scientific">hydrothermal vent metagenome</name>
    <dbReference type="NCBI Taxonomy" id="652676"/>
    <lineage>
        <taxon>unclassified sequences</taxon>
        <taxon>metagenomes</taxon>
        <taxon>ecological metagenomes</taxon>
    </lineage>
</organism>
<dbReference type="Gene3D" id="2.50.20.10">
    <property type="entry name" value="Lipoprotein localisation LolA/LolB/LppX"/>
    <property type="match status" value="1"/>
</dbReference>
<dbReference type="InterPro" id="IPR004564">
    <property type="entry name" value="OM_lipoprot_carrier_LolA-like"/>
</dbReference>
<protein>
    <recommendedName>
        <fullName evidence="2">Outer membrane lipoprotein carrier protein LolA</fullName>
    </recommendedName>
</protein>